<feature type="region of interest" description="Disordered" evidence="1">
    <location>
        <begin position="226"/>
        <end position="268"/>
    </location>
</feature>
<evidence type="ECO:0000256" key="1">
    <source>
        <dbReference type="SAM" id="MobiDB-lite"/>
    </source>
</evidence>
<reference evidence="2 3" key="1">
    <citation type="journal article" date="2015" name="Parasit. Vectors">
        <title>Draft genome of the scabies mite.</title>
        <authorList>
            <person name="Rider S.D.Jr."/>
            <person name="Morgan M.S."/>
            <person name="Arlian L.G."/>
        </authorList>
    </citation>
    <scope>NUCLEOTIDE SEQUENCE [LARGE SCALE GENOMIC DNA]</scope>
    <source>
        <strain evidence="2">Arlian Lab</strain>
    </source>
</reference>
<dbReference type="Proteomes" id="UP000616769">
    <property type="component" value="Unassembled WGS sequence"/>
</dbReference>
<dbReference type="VEuPathDB" id="VectorBase:SSCA004300"/>
<feature type="compositionally biased region" description="Low complexity" evidence="1">
    <location>
        <begin position="1529"/>
        <end position="1539"/>
    </location>
</feature>
<dbReference type="OrthoDB" id="10664148at2759"/>
<feature type="compositionally biased region" description="Low complexity" evidence="1">
    <location>
        <begin position="1595"/>
        <end position="1607"/>
    </location>
</feature>
<accession>A0A132A8T9</accession>
<feature type="non-terminal residue" evidence="2">
    <location>
        <position position="1"/>
    </location>
</feature>
<feature type="compositionally biased region" description="Basic and acidic residues" evidence="1">
    <location>
        <begin position="234"/>
        <end position="267"/>
    </location>
</feature>
<name>A0A132A8T9_SARSC</name>
<evidence type="ECO:0000313" key="2">
    <source>
        <dbReference type="EMBL" id="KPM07368.1"/>
    </source>
</evidence>
<feature type="compositionally biased region" description="Polar residues" evidence="1">
    <location>
        <begin position="1613"/>
        <end position="1626"/>
    </location>
</feature>
<protein>
    <submittedName>
        <fullName evidence="2">Uncharacterized protein</fullName>
    </submittedName>
</protein>
<feature type="compositionally biased region" description="Basic and acidic residues" evidence="1">
    <location>
        <begin position="191"/>
        <end position="201"/>
    </location>
</feature>
<organism evidence="2 3">
    <name type="scientific">Sarcoptes scabiei</name>
    <name type="common">Itch mite</name>
    <name type="synonym">Acarus scabiei</name>
    <dbReference type="NCBI Taxonomy" id="52283"/>
    <lineage>
        <taxon>Eukaryota</taxon>
        <taxon>Metazoa</taxon>
        <taxon>Ecdysozoa</taxon>
        <taxon>Arthropoda</taxon>
        <taxon>Chelicerata</taxon>
        <taxon>Arachnida</taxon>
        <taxon>Acari</taxon>
        <taxon>Acariformes</taxon>
        <taxon>Sarcoptiformes</taxon>
        <taxon>Astigmata</taxon>
        <taxon>Psoroptidia</taxon>
        <taxon>Sarcoptoidea</taxon>
        <taxon>Sarcoptidae</taxon>
        <taxon>Sarcoptinae</taxon>
        <taxon>Sarcoptes</taxon>
    </lineage>
</organism>
<feature type="compositionally biased region" description="Basic and acidic residues" evidence="1">
    <location>
        <begin position="99"/>
        <end position="108"/>
    </location>
</feature>
<comment type="caution">
    <text evidence="2">The sequence shown here is derived from an EMBL/GenBank/DDBJ whole genome shotgun (WGS) entry which is preliminary data.</text>
</comment>
<feature type="compositionally biased region" description="Basic and acidic residues" evidence="1">
    <location>
        <begin position="476"/>
        <end position="490"/>
    </location>
</feature>
<feature type="compositionally biased region" description="Basic and acidic residues" evidence="1">
    <location>
        <begin position="152"/>
        <end position="181"/>
    </location>
</feature>
<feature type="compositionally biased region" description="Basic and acidic residues" evidence="1">
    <location>
        <begin position="119"/>
        <end position="129"/>
    </location>
</feature>
<evidence type="ECO:0000313" key="3">
    <source>
        <dbReference type="Proteomes" id="UP000616769"/>
    </source>
</evidence>
<feature type="compositionally biased region" description="Polar residues" evidence="1">
    <location>
        <begin position="1462"/>
        <end position="1472"/>
    </location>
</feature>
<feature type="region of interest" description="Disordered" evidence="1">
    <location>
        <begin position="99"/>
        <end position="134"/>
    </location>
</feature>
<feature type="region of interest" description="Disordered" evidence="1">
    <location>
        <begin position="1"/>
        <end position="23"/>
    </location>
</feature>
<sequence length="1648" mass="186545">PDDKKEPSKEAPTKPDDKKGKDANTVLEKNISFFDQTLTNITSVIKDHAGDILGKLLNQSETEIVKSAPGEPELPVAIEPVTQVVKKIPLNEEKISLSPERIHPDVSKFTKSSVPSEAVKPKRSEKPSKVTDLPTGLVVKDYAGNIITEYMGKPEKMPDPKTSKTIKSDKSLKDKVPKSDSSETAESLAEDITRAFPKDLSETENIIDQNIEPKVKKLEKIELTRAFETSDVQDNQKEKSKPEFRLEKPKEFGIKSSEKDRSIPKEPFEEDPDVLITKTKIDRKHPKSSTDEIIKKIIDSKQPNETLVLRFVITRSDGSIDPIEEIEIDFDITEDDIKDTLDQIINDIVKKLTNPKDEARAELLKRAANEMNEEELVADFIVHPENLKTKTNDIIEKTSSTFSQLNPSEKVLIRLIIINPDGSEYHEEIVLEPDYKRKDIEKIINDILEQSASKFHSPDHKAIFKILKRKPRQKRSKESSEEPIGEFKIDPKHPEKIMDDIIQKTTSKARDPTRILILRIVRKIPGLGETIEEFPIISKQPEQKIVEIIKNLQLKDPREEILAQFLSRNKPKESPRRSPDDLSVDIDDKIVIRVIFKKPNGEKSVEEFEIPSDATKKDIEDAIRRVNKCTERKIKDPNVKIITKVVKTKLDGRETSKEYEIDPKNALKSIDEIIRKNVSPKQNKIITRVVIKKQDGTEVVEEIELDPEIDDIDAIIKEKINKNTAEISGPAKISTRVIKQRSGEEEEIEEFEMMQEEEDQSDEEDEPIKEFEIDAKDSTQKLGEIVSLISKSKNPAKQLVIRFLIISPDGDSIEEFMIDQDTPDSEISDIINEILITSSNKAKNPKSKLICSIYHRKVKDEYVDEELNEFDIDVKCPDKNLKEIVASTIDPVTKSKNPDERLVLQIVILDPNGGESIEEIEIDPRMSRDETNDLIKEIFLTSPSKIKNAKDKVRVKFLKRKFKKKDRNAAKDVDDLVRKTVEKSTTPSKRLQSVWEEIIEEIEFAPTLDPNRFLESLRRSIKASSQKSKDLQVRIIIRMISLKPSREEIIEQFEMSPNTSDKEIDAVSRKIIRTISSRPKQSREKIIIRILRRKPGSQDSLEEESIESDIDDIIRKKLRTQTSTIRDNDGKIITKIIRLKPEGEDTMEEVQMDPHSTEDDINETIRKAIHTSRRKDPNGRMITRIIRIKPDGEESSEELEMNPDMSQKEIDEMICKAVCTTASRMKQPTEKVITRIVRLKPGGSESIEELEIDPELSDSNRFSSTSPHTKIITRVVRQVPGGDEETVEEFETIPDHPDSDIDDAIRDSIRSAEVDITDPNIKVITRVIRMKPDGAESIEEFEMDAENSDGDIDDIIRKAIRTRSLTIKDPTGKIITRVVRKKSDGQESIDESVEMMDPTVEESSNIGNLVRKTIRDTISPVKDKAGNLISRAFKQQDSKIPAVKPRTSSSTTAEPFGFMRKTYSSAVKQAPSTVKGKSPPLKSGHLTKETSGSSVSRHQKPKTDDVADSGARKTSLQERVGNKFGKFVSTSHSSSSSSRESSKSKTPPQIESKPRMTFRLTSTPERDIAHSTSKIVRPSPQPKKSVDPKAYIKVGGSKKSSATSGSTLDTVVEPTTSSEQQHQQGTKIPVLSKSKTGKDQSSKKMQSK</sequence>
<feature type="compositionally biased region" description="Basic and acidic residues" evidence="1">
    <location>
        <begin position="1"/>
        <end position="22"/>
    </location>
</feature>
<feature type="region of interest" description="Disordered" evidence="1">
    <location>
        <begin position="469"/>
        <end position="490"/>
    </location>
</feature>
<feature type="region of interest" description="Disordered" evidence="1">
    <location>
        <begin position="150"/>
        <end position="202"/>
    </location>
</feature>
<proteinExistence type="predicted"/>
<dbReference type="EMBL" id="JXLN01011533">
    <property type="protein sequence ID" value="KPM07368.1"/>
    <property type="molecule type" value="Genomic_DNA"/>
</dbReference>
<feature type="region of interest" description="Disordered" evidence="1">
    <location>
        <begin position="1432"/>
        <end position="1648"/>
    </location>
</feature>
<gene>
    <name evidence="2" type="ORF">QR98_0058600</name>
</gene>